<dbReference type="KEGG" id="saal:L336_0652"/>
<protein>
    <submittedName>
        <fullName evidence="2">Uncharacterized protein</fullName>
    </submittedName>
</protein>
<dbReference type="AlphaFoldDB" id="R4PVS7"/>
<gene>
    <name evidence="2" type="ORF">L336_0652</name>
</gene>
<dbReference type="Proteomes" id="UP000013893">
    <property type="component" value="Chromosome"/>
</dbReference>
<evidence type="ECO:0000313" key="3">
    <source>
        <dbReference type="Proteomes" id="UP000013893"/>
    </source>
</evidence>
<keyword evidence="1" id="KW-0732">Signal</keyword>
<dbReference type="EMBL" id="CP005957">
    <property type="protein sequence ID" value="AGL62355.1"/>
    <property type="molecule type" value="Genomic_DNA"/>
</dbReference>
<sequence>MRVLPRVYVIGFGITLFLASLLNSSTAYAYTVGDLPLNRSWYNNAEYSAWYKCNYESGTQFGTRGAIWFTNSWGWYYSMGVTVDDGTNSVAVNINGSAYGCRDGADGQHIYATDVAPSGTEGWRLTLLSSTTLDRGSLPSPAQRNYSDEGGSIGATLDVSGLATNNASADDSQTIIIDIYRCFYANGTTGTCYTDPVPVTVTRRKKPNPWTSTSTTQVKVTSPVGAVVGPTQNVTAYPGDRLDWYHSVTVSNFAAGSGAIEISTSQHRRNGWFQDQVGPTLTFSGNSTQDVADVYGQYTVQASDVGKVLCETMVRNPSSYVSGAVDNPPACATIRSNYSLYPQSMLNNQALSTLFTGQSLSPSNPAQILEQVINIGPASDVDNQYAVYDFKIPSGSVGNVASFFQTTGTPGANVGGVFGSSNGQPAFTIANYASGSGCSWLASQPAYSGKIVCIGTTTSGTVKFPAGVTSLTSSASGITADTTSIKADDYAIGDTVCRIVAVSGYDYLHTSSSDHRISYPGCVTIGKRPLVQVWGGDIRVGAGALSTSGYASSNSSIIAQPRVTDDGTYGSWGEYGLLVPLNGQIDSASAATTSGKTGAAISQSASSRNVLSFANTTIPYGRWGATGAFPGIVNSPVLLGTAGAAGPAINVDTLPSGITNAGASNLTLQGTLSSPRTVVIRTTGTVTISGNLVLGAYPASGANVAQIVVIAQNIIIQPSVTKVDAWLIAQPSSATTGGTISTCDVAQNPYYLGLSASVCNTQLQVNGPVMARELQLRRTYGAEKNTGGVNYPAEILNFRPDAFLWELNYGESQGDLTTVSTRELPPRY</sequence>
<feature type="signal peptide" evidence="1">
    <location>
        <begin position="1"/>
        <end position="29"/>
    </location>
</feature>
<keyword evidence="3" id="KW-1185">Reference proteome</keyword>
<organism evidence="2 3">
    <name type="scientific">Candidatus Saccharimonas aalborgensis</name>
    <dbReference type="NCBI Taxonomy" id="1332188"/>
    <lineage>
        <taxon>Bacteria</taxon>
        <taxon>Candidatus Saccharimonadota</taxon>
        <taxon>Candidatus Saccharimonadia</taxon>
        <taxon>Candidatus Saccharimonadales</taxon>
        <taxon>Candidatus Saccharimonadaceae</taxon>
        <taxon>Candidatus Saccharimonas</taxon>
    </lineage>
</organism>
<evidence type="ECO:0000256" key="1">
    <source>
        <dbReference type="SAM" id="SignalP"/>
    </source>
</evidence>
<evidence type="ECO:0000313" key="2">
    <source>
        <dbReference type="EMBL" id="AGL62355.1"/>
    </source>
</evidence>
<name>R4PVS7_9BACT</name>
<proteinExistence type="predicted"/>
<dbReference type="HOGENOM" id="CLU_342177_0_0_0"/>
<feature type="chain" id="PRO_5004369658" evidence="1">
    <location>
        <begin position="30"/>
        <end position="828"/>
    </location>
</feature>
<dbReference type="PATRIC" id="fig|1332188.3.peg.641"/>
<dbReference type="OrthoDB" id="9771416at2"/>
<accession>R4PVS7</accession>
<dbReference type="STRING" id="1332188.L336_0652"/>
<dbReference type="RefSeq" id="WP_015641805.1">
    <property type="nucleotide sequence ID" value="NC_021219.1"/>
</dbReference>
<reference evidence="2 3" key="1">
    <citation type="journal article" date="2013" name="Nat. Biotechnol.">
        <title>Genome sequences of rare, uncultured bacteria obtained by differential coverage binning of multiple metagenomes.</title>
        <authorList>
            <person name="Albertsen M."/>
            <person name="Hugenholtz P."/>
            <person name="Skarshewski A."/>
            <person name="Nielsen K.L."/>
            <person name="Tyson G.W."/>
            <person name="Nielsen P.H."/>
        </authorList>
    </citation>
    <scope>NUCLEOTIDE SEQUENCE [LARGE SCALE GENOMIC DNA]</scope>
    <source>
        <strain evidence="2">TM71</strain>
    </source>
</reference>